<organism evidence="2 3">
    <name type="scientific">Racocetra fulgida</name>
    <dbReference type="NCBI Taxonomy" id="60492"/>
    <lineage>
        <taxon>Eukaryota</taxon>
        <taxon>Fungi</taxon>
        <taxon>Fungi incertae sedis</taxon>
        <taxon>Mucoromycota</taxon>
        <taxon>Glomeromycotina</taxon>
        <taxon>Glomeromycetes</taxon>
        <taxon>Diversisporales</taxon>
        <taxon>Gigasporaceae</taxon>
        <taxon>Racocetra</taxon>
    </lineage>
</organism>
<gene>
    <name evidence="2" type="ORF">RFULGI_LOCUS14237</name>
</gene>
<comment type="caution">
    <text evidence="2">The sequence shown here is derived from an EMBL/GenBank/DDBJ whole genome shotgun (WGS) entry which is preliminary data.</text>
</comment>
<proteinExistence type="predicted"/>
<evidence type="ECO:0000256" key="1">
    <source>
        <dbReference type="SAM" id="MobiDB-lite"/>
    </source>
</evidence>
<feature type="region of interest" description="Disordered" evidence="1">
    <location>
        <begin position="26"/>
        <end position="48"/>
    </location>
</feature>
<protein>
    <submittedName>
        <fullName evidence="2">7613_t:CDS:1</fullName>
    </submittedName>
</protein>
<reference evidence="2" key="1">
    <citation type="submission" date="2021-06" db="EMBL/GenBank/DDBJ databases">
        <authorList>
            <person name="Kallberg Y."/>
            <person name="Tangrot J."/>
            <person name="Rosling A."/>
        </authorList>
    </citation>
    <scope>NUCLEOTIDE SEQUENCE</scope>
    <source>
        <strain evidence="2">IN212</strain>
    </source>
</reference>
<evidence type="ECO:0000313" key="2">
    <source>
        <dbReference type="EMBL" id="CAG8760056.1"/>
    </source>
</evidence>
<sequence>MRTTRKITKDLWRIILDRNTWNIEEEEGNDLGSPLIPQKKKTNSTLDL</sequence>
<evidence type="ECO:0000313" key="3">
    <source>
        <dbReference type="Proteomes" id="UP000789396"/>
    </source>
</evidence>
<dbReference type="AlphaFoldDB" id="A0A9N9J0H4"/>
<dbReference type="Proteomes" id="UP000789396">
    <property type="component" value="Unassembled WGS sequence"/>
</dbReference>
<keyword evidence="3" id="KW-1185">Reference proteome</keyword>
<accession>A0A9N9J0H4</accession>
<dbReference type="EMBL" id="CAJVPZ010040661">
    <property type="protein sequence ID" value="CAG8760056.1"/>
    <property type="molecule type" value="Genomic_DNA"/>
</dbReference>
<name>A0A9N9J0H4_9GLOM</name>